<accession>A0A0Q9XX68</accession>
<evidence type="ECO:0000313" key="2">
    <source>
        <dbReference type="Proteomes" id="UP000053881"/>
    </source>
</evidence>
<gene>
    <name evidence="1" type="ORF">ACA29_24095</name>
</gene>
<dbReference type="Proteomes" id="UP000053881">
    <property type="component" value="Unassembled WGS sequence"/>
</dbReference>
<dbReference type="AlphaFoldDB" id="A0A0Q9XX68"/>
<evidence type="ECO:0000313" key="1">
    <source>
        <dbReference type="EMBL" id="KRG09428.1"/>
    </source>
</evidence>
<name>A0A0Q9XX68_9BACI</name>
<reference evidence="1 2" key="1">
    <citation type="submission" date="2015-06" db="EMBL/GenBank/DDBJ databases">
        <title>Genome sequencing project of Bacillus galactosidilyticus PL133.</title>
        <authorList>
            <person name="Gaiero J."/>
            <person name="Nicol R."/>
            <person name="Habash M."/>
        </authorList>
    </citation>
    <scope>NUCLEOTIDE SEQUENCE [LARGE SCALE GENOMIC DNA]</scope>
    <source>
        <strain evidence="1 2">PL133</strain>
    </source>
</reference>
<proteinExistence type="predicted"/>
<sequence length="72" mass="8405">MGLFISIVIAPYKRYFLYSPIQAIFPLGILKGPLLFEKIDGYHAENGEKIRIYLQKTGGFHRHSRVFYNDEL</sequence>
<dbReference type="EMBL" id="LGPB01000140">
    <property type="protein sequence ID" value="KRG09428.1"/>
    <property type="molecule type" value="Genomic_DNA"/>
</dbReference>
<protein>
    <submittedName>
        <fullName evidence="1">Uncharacterized protein</fullName>
    </submittedName>
</protein>
<dbReference type="PATRIC" id="fig|217031.4.peg.8121"/>
<comment type="caution">
    <text evidence="1">The sequence shown here is derived from an EMBL/GenBank/DDBJ whole genome shotgun (WGS) entry which is preliminary data.</text>
</comment>
<organism evidence="1 2">
    <name type="scientific">Lederbergia galactosidilytica</name>
    <dbReference type="NCBI Taxonomy" id="217031"/>
    <lineage>
        <taxon>Bacteria</taxon>
        <taxon>Bacillati</taxon>
        <taxon>Bacillota</taxon>
        <taxon>Bacilli</taxon>
        <taxon>Bacillales</taxon>
        <taxon>Bacillaceae</taxon>
        <taxon>Lederbergia</taxon>
    </lineage>
</organism>